<reference evidence="4" key="1">
    <citation type="journal article" date="2019" name="Int. J. Syst. Evol. Microbiol.">
        <title>The Global Catalogue of Microorganisms (GCM) 10K type strain sequencing project: providing services to taxonomists for standard genome sequencing and annotation.</title>
        <authorList>
            <consortium name="The Broad Institute Genomics Platform"/>
            <consortium name="The Broad Institute Genome Sequencing Center for Infectious Disease"/>
            <person name="Wu L."/>
            <person name="Ma J."/>
        </authorList>
    </citation>
    <scope>NUCLEOTIDE SEQUENCE [LARGE SCALE GENOMIC DNA]</scope>
    <source>
        <strain evidence="4">JCM 17626</strain>
    </source>
</reference>
<gene>
    <name evidence="3" type="ORF">GCM10022289_27260</name>
</gene>
<dbReference type="Proteomes" id="UP001501772">
    <property type="component" value="Unassembled WGS sequence"/>
</dbReference>
<organism evidence="3 4">
    <name type="scientific">Pedobacter jeongneungensis</name>
    <dbReference type="NCBI Taxonomy" id="947309"/>
    <lineage>
        <taxon>Bacteria</taxon>
        <taxon>Pseudomonadati</taxon>
        <taxon>Bacteroidota</taxon>
        <taxon>Sphingobacteriia</taxon>
        <taxon>Sphingobacteriales</taxon>
        <taxon>Sphingobacteriaceae</taxon>
        <taxon>Pedobacter</taxon>
    </lineage>
</organism>
<comment type="caution">
    <text evidence="3">The sequence shown here is derived from an EMBL/GenBank/DDBJ whole genome shotgun (WGS) entry which is preliminary data.</text>
</comment>
<dbReference type="InterPro" id="IPR000801">
    <property type="entry name" value="Esterase-like"/>
</dbReference>
<evidence type="ECO:0000256" key="2">
    <source>
        <dbReference type="ARBA" id="ARBA00022801"/>
    </source>
</evidence>
<dbReference type="PANTHER" id="PTHR40841">
    <property type="entry name" value="SIDEROPHORE TRIACETYLFUSARININE C ESTERASE"/>
    <property type="match status" value="1"/>
</dbReference>
<dbReference type="RefSeq" id="WP_344852015.1">
    <property type="nucleotide sequence ID" value="NZ_BAABBY010000006.1"/>
</dbReference>
<dbReference type="Gene3D" id="3.40.50.1820">
    <property type="entry name" value="alpha/beta hydrolase"/>
    <property type="match status" value="1"/>
</dbReference>
<comment type="similarity">
    <text evidence="1">Belongs to the esterase D family.</text>
</comment>
<sequence length="292" mass="33222">MKPQKHIHTIFFIAILIFSQLITFGQTKKQNIVKTGKPFVLGVIDEIQSKELAEKRVLNIYLPEGYSQNDTTKYPVIYLLDGSAEEDFIHVAGLVQFNSFEWVNQVPKSIVVGIATVDRKRDFTFPTKIESDQKKYPATGHSAKFIAFIGNELQPFIRQRYKTNESKTIIGQSLGGLLATEILFKKPSLFNNYVIVSPSLWWNNGSLLNEQPNLPSQPTRVYIAVGKEGLTPTEIPRVMEVDANLLAEKIKETKAKNVKVYFDYLPLENHATIMHQAVSNSFRFLYPVKVKE</sequence>
<protein>
    <submittedName>
        <fullName evidence="3">Alpha/beta hydrolase-fold protein</fullName>
    </submittedName>
</protein>
<keyword evidence="2 3" id="KW-0378">Hydrolase</keyword>
<proteinExistence type="inferred from homology"/>
<dbReference type="Pfam" id="PF00756">
    <property type="entry name" value="Esterase"/>
    <property type="match status" value="1"/>
</dbReference>
<dbReference type="EMBL" id="BAABBY010000006">
    <property type="protein sequence ID" value="GAA4206384.1"/>
    <property type="molecule type" value="Genomic_DNA"/>
</dbReference>
<dbReference type="SUPFAM" id="SSF53474">
    <property type="entry name" value="alpha/beta-Hydrolases"/>
    <property type="match status" value="1"/>
</dbReference>
<accession>A0ABP8BH02</accession>
<dbReference type="GO" id="GO:0016787">
    <property type="term" value="F:hydrolase activity"/>
    <property type="evidence" value="ECO:0007669"/>
    <property type="project" value="UniProtKB-KW"/>
</dbReference>
<evidence type="ECO:0000313" key="3">
    <source>
        <dbReference type="EMBL" id="GAA4206384.1"/>
    </source>
</evidence>
<evidence type="ECO:0000313" key="4">
    <source>
        <dbReference type="Proteomes" id="UP001501772"/>
    </source>
</evidence>
<dbReference type="InterPro" id="IPR029058">
    <property type="entry name" value="AB_hydrolase_fold"/>
</dbReference>
<name>A0ABP8BH02_9SPHI</name>
<evidence type="ECO:0000256" key="1">
    <source>
        <dbReference type="ARBA" id="ARBA00005622"/>
    </source>
</evidence>
<dbReference type="InterPro" id="IPR052558">
    <property type="entry name" value="Siderophore_Hydrolase_D"/>
</dbReference>
<dbReference type="PANTHER" id="PTHR40841:SF2">
    <property type="entry name" value="SIDEROPHORE-DEGRADING ESTERASE (EUROFUNG)"/>
    <property type="match status" value="1"/>
</dbReference>
<keyword evidence="4" id="KW-1185">Reference proteome</keyword>